<dbReference type="RefSeq" id="WP_283832421.1">
    <property type="nucleotide sequence ID" value="NZ_JASJEU010000019.1"/>
</dbReference>
<sequence>MDARNARANREYNNLYRLSNELYHNVAVRMGLSDSAFDILYALDDLGDGCSQKEVCVASGLSKQTVNSSVHQLVRSGALELRTEGGRGTHLHLTKAGHALVARCIHPVVKAEEAAFGALTPKECDTLLCLSRRYLDAFRSELEALPTTKGGEA</sequence>
<dbReference type="InterPro" id="IPR036388">
    <property type="entry name" value="WH-like_DNA-bd_sf"/>
</dbReference>
<protein>
    <submittedName>
        <fullName evidence="2">MarR family transcriptional regulator</fullName>
    </submittedName>
</protein>
<dbReference type="SMART" id="SM00347">
    <property type="entry name" value="HTH_MARR"/>
    <property type="match status" value="1"/>
</dbReference>
<evidence type="ECO:0000313" key="2">
    <source>
        <dbReference type="EMBL" id="MDJ1651076.1"/>
    </source>
</evidence>
<evidence type="ECO:0000259" key="1">
    <source>
        <dbReference type="SMART" id="SM00347"/>
    </source>
</evidence>
<dbReference type="Proteomes" id="UP001232750">
    <property type="component" value="Unassembled WGS sequence"/>
</dbReference>
<dbReference type="SUPFAM" id="SSF46785">
    <property type="entry name" value="Winged helix' DNA-binding domain"/>
    <property type="match status" value="1"/>
</dbReference>
<dbReference type="InterPro" id="IPR039422">
    <property type="entry name" value="MarR/SlyA-like"/>
</dbReference>
<reference evidence="2 3" key="1">
    <citation type="submission" date="2023-05" db="EMBL/GenBank/DDBJ databases">
        <title>Gordonibacter KGMB12511T sp. nov., isolated from faeces of healthy Korean.</title>
        <authorList>
            <person name="Kim H.S."/>
            <person name="Kim J.-S."/>
            <person name="Suh M.K."/>
            <person name="Eom M.K."/>
            <person name="Do H.E."/>
            <person name="Lee J.-S."/>
        </authorList>
    </citation>
    <scope>NUCLEOTIDE SEQUENCE [LARGE SCALE GENOMIC DNA]</scope>
    <source>
        <strain evidence="2 3">KGMB12511</strain>
    </source>
</reference>
<comment type="caution">
    <text evidence="2">The sequence shown here is derived from an EMBL/GenBank/DDBJ whole genome shotgun (WGS) entry which is preliminary data.</text>
</comment>
<gene>
    <name evidence="2" type="ORF">QNJ86_09720</name>
</gene>
<name>A0ABT7DRC6_9ACTN</name>
<dbReference type="InterPro" id="IPR000835">
    <property type="entry name" value="HTH_MarR-typ"/>
</dbReference>
<dbReference type="Pfam" id="PF12802">
    <property type="entry name" value="MarR_2"/>
    <property type="match status" value="1"/>
</dbReference>
<dbReference type="Gene3D" id="1.10.10.10">
    <property type="entry name" value="Winged helix-like DNA-binding domain superfamily/Winged helix DNA-binding domain"/>
    <property type="match status" value="1"/>
</dbReference>
<feature type="domain" description="HTH marR-type" evidence="1">
    <location>
        <begin position="25"/>
        <end position="124"/>
    </location>
</feature>
<keyword evidence="3" id="KW-1185">Reference proteome</keyword>
<proteinExistence type="predicted"/>
<dbReference type="PANTHER" id="PTHR33164:SF43">
    <property type="entry name" value="HTH-TYPE TRANSCRIPTIONAL REPRESSOR YETL"/>
    <property type="match status" value="1"/>
</dbReference>
<dbReference type="EMBL" id="JASJEU010000019">
    <property type="protein sequence ID" value="MDJ1651076.1"/>
    <property type="molecule type" value="Genomic_DNA"/>
</dbReference>
<organism evidence="2 3">
    <name type="scientific">Gordonibacter faecis</name>
    <dbReference type="NCBI Taxonomy" id="3047475"/>
    <lineage>
        <taxon>Bacteria</taxon>
        <taxon>Bacillati</taxon>
        <taxon>Actinomycetota</taxon>
        <taxon>Coriobacteriia</taxon>
        <taxon>Eggerthellales</taxon>
        <taxon>Eggerthellaceae</taxon>
        <taxon>Gordonibacter</taxon>
    </lineage>
</organism>
<dbReference type="PANTHER" id="PTHR33164">
    <property type="entry name" value="TRANSCRIPTIONAL REGULATOR, MARR FAMILY"/>
    <property type="match status" value="1"/>
</dbReference>
<dbReference type="InterPro" id="IPR036390">
    <property type="entry name" value="WH_DNA-bd_sf"/>
</dbReference>
<accession>A0ABT7DRC6</accession>
<evidence type="ECO:0000313" key="3">
    <source>
        <dbReference type="Proteomes" id="UP001232750"/>
    </source>
</evidence>